<dbReference type="OrthoDB" id="2756573at2759"/>
<feature type="region of interest" description="Disordered" evidence="1">
    <location>
        <begin position="1"/>
        <end position="24"/>
    </location>
</feature>
<proteinExistence type="predicted"/>
<protein>
    <submittedName>
        <fullName evidence="3">Uncharacterized protein</fullName>
    </submittedName>
</protein>
<feature type="transmembrane region" description="Helical" evidence="2">
    <location>
        <begin position="73"/>
        <end position="94"/>
    </location>
</feature>
<keyword evidence="2" id="KW-0472">Membrane</keyword>
<evidence type="ECO:0000256" key="1">
    <source>
        <dbReference type="SAM" id="MobiDB-lite"/>
    </source>
</evidence>
<evidence type="ECO:0000313" key="3">
    <source>
        <dbReference type="EMBL" id="GJE88357.1"/>
    </source>
</evidence>
<name>A0A9P3G3D9_9APHY</name>
<feature type="transmembrane region" description="Helical" evidence="2">
    <location>
        <begin position="211"/>
        <end position="234"/>
    </location>
</feature>
<evidence type="ECO:0000256" key="2">
    <source>
        <dbReference type="SAM" id="Phobius"/>
    </source>
</evidence>
<comment type="caution">
    <text evidence="3">The sequence shown here is derived from an EMBL/GenBank/DDBJ whole genome shotgun (WGS) entry which is preliminary data.</text>
</comment>
<dbReference type="Proteomes" id="UP000703269">
    <property type="component" value="Unassembled WGS sequence"/>
</dbReference>
<accession>A0A9P3G3D9</accession>
<dbReference type="EMBL" id="BPQB01000009">
    <property type="protein sequence ID" value="GJE88357.1"/>
    <property type="molecule type" value="Genomic_DNA"/>
</dbReference>
<keyword evidence="4" id="KW-1185">Reference proteome</keyword>
<evidence type="ECO:0000313" key="4">
    <source>
        <dbReference type="Proteomes" id="UP000703269"/>
    </source>
</evidence>
<sequence>MTRAPSKGTSVRNSLVPLPHPARHGPGIATASSIRHPKYFSIFCGAEPSCLGIHNNVRARGQRGLEAKNHRNIGPILSILPVMTGACGGAGYILNIIVEIAGEGLTAIFSALRVYAIWHESNSNRILAGIVFMLLAVPVATNLFALSRTIYVLGPGPSDTYKVCSQIINVSPIDNEIIAANTLVLVLTWIKSFRQYYEMRQLRVGASVTAILLRDGTVHFLALLFLSVLKLLAFTPGVGLLVFEEILLGTLWNPMPLLLVQRFILNLRQLNPENQTSAEILQGPSRLSFSFRMPSNLIGNIGEDLDHGQSELPLGEEEEATAEPDQANIENVTG</sequence>
<feature type="region of interest" description="Disordered" evidence="1">
    <location>
        <begin position="307"/>
        <end position="334"/>
    </location>
</feature>
<dbReference type="AlphaFoldDB" id="A0A9P3G3D9"/>
<keyword evidence="2" id="KW-1133">Transmembrane helix</keyword>
<gene>
    <name evidence="3" type="ORF">PsYK624_044400</name>
</gene>
<keyword evidence="2" id="KW-0812">Transmembrane</keyword>
<organism evidence="3 4">
    <name type="scientific">Phanerochaete sordida</name>
    <dbReference type="NCBI Taxonomy" id="48140"/>
    <lineage>
        <taxon>Eukaryota</taxon>
        <taxon>Fungi</taxon>
        <taxon>Dikarya</taxon>
        <taxon>Basidiomycota</taxon>
        <taxon>Agaricomycotina</taxon>
        <taxon>Agaricomycetes</taxon>
        <taxon>Polyporales</taxon>
        <taxon>Phanerochaetaceae</taxon>
        <taxon>Phanerochaete</taxon>
    </lineage>
</organism>
<reference evidence="3 4" key="1">
    <citation type="submission" date="2021-08" db="EMBL/GenBank/DDBJ databases">
        <title>Draft Genome Sequence of Phanerochaete sordida strain YK-624.</title>
        <authorList>
            <person name="Mori T."/>
            <person name="Dohra H."/>
            <person name="Suzuki T."/>
            <person name="Kawagishi H."/>
            <person name="Hirai H."/>
        </authorList>
    </citation>
    <scope>NUCLEOTIDE SEQUENCE [LARGE SCALE GENOMIC DNA]</scope>
    <source>
        <strain evidence="3 4">YK-624</strain>
    </source>
</reference>
<feature type="transmembrane region" description="Helical" evidence="2">
    <location>
        <begin position="130"/>
        <end position="153"/>
    </location>
</feature>